<dbReference type="PANTHER" id="PTHR11669:SF8">
    <property type="entry name" value="DNA POLYMERASE III SUBUNIT DELTA"/>
    <property type="match status" value="1"/>
</dbReference>
<keyword evidence="2" id="KW-1185">Reference proteome</keyword>
<dbReference type="InterPro" id="IPR050238">
    <property type="entry name" value="DNA_Rep/Repair_Clamp_Loader"/>
</dbReference>
<dbReference type="GO" id="GO:0006261">
    <property type="term" value="P:DNA-templated DNA replication"/>
    <property type="evidence" value="ECO:0007669"/>
    <property type="project" value="TreeGrafter"/>
</dbReference>
<dbReference type="OrthoDB" id="9810148at2"/>
<dbReference type="SUPFAM" id="SSF52540">
    <property type="entry name" value="P-loop containing nucleoside triphosphate hydrolases"/>
    <property type="match status" value="1"/>
</dbReference>
<accession>A0A238ZUT3</accession>
<proteinExistence type="predicted"/>
<sequence>MPFSSIVGHAKQLHTIEELIEKKVFPSSAIFSGPEGVGKKLVAVETAKILSGNEFGIKIVGEDKPPTIDEIREITSWLSMKPTHSKRKIAIIDSAELMRNEAANALLKTLEEPPEYANIILITSNENALLPTIKSRCKIFRFGKLTKIQVETILKNLGVEYDSRILKICGNSPGRAIALSNSKVPDLIAHLLKLLKEKKLPAEILDFSSKFSSMTREETNLFIESLIILFSEKKIFLDWFEPLEKARNFLNFYARPRNVIEWLLITVTLKKEQR</sequence>
<reference evidence="2" key="1">
    <citation type="submission" date="2017-06" db="EMBL/GenBank/DDBJ databases">
        <authorList>
            <person name="Varghese N."/>
            <person name="Submissions S."/>
        </authorList>
    </citation>
    <scope>NUCLEOTIDE SEQUENCE [LARGE SCALE GENOMIC DNA]</scope>
    <source>
        <strain evidence="2">DSM 15668</strain>
    </source>
</reference>
<dbReference type="EMBL" id="FZOB01000012">
    <property type="protein sequence ID" value="SNR86791.1"/>
    <property type="molecule type" value="Genomic_DNA"/>
</dbReference>
<gene>
    <name evidence="1" type="ORF">SAMN06265340_11210</name>
</gene>
<dbReference type="PANTHER" id="PTHR11669">
    <property type="entry name" value="REPLICATION FACTOR C / DNA POLYMERASE III GAMMA-TAU SUBUNIT"/>
    <property type="match status" value="1"/>
</dbReference>
<dbReference type="AlphaFoldDB" id="A0A238ZUT3"/>
<protein>
    <submittedName>
        <fullName evidence="1">DNA polymerase-3 subunit delta</fullName>
    </submittedName>
</protein>
<dbReference type="Gene3D" id="3.40.50.300">
    <property type="entry name" value="P-loop containing nucleotide triphosphate hydrolases"/>
    <property type="match status" value="2"/>
</dbReference>
<name>A0A238ZUT3_9BACT</name>
<organism evidence="1 2">
    <name type="scientific">Desulfurobacterium atlanticum</name>
    <dbReference type="NCBI Taxonomy" id="240169"/>
    <lineage>
        <taxon>Bacteria</taxon>
        <taxon>Pseudomonadati</taxon>
        <taxon>Aquificota</taxon>
        <taxon>Aquificia</taxon>
        <taxon>Desulfurobacteriales</taxon>
        <taxon>Desulfurobacteriaceae</taxon>
        <taxon>Desulfurobacterium</taxon>
    </lineage>
</organism>
<evidence type="ECO:0000313" key="1">
    <source>
        <dbReference type="EMBL" id="SNR86791.1"/>
    </source>
</evidence>
<dbReference type="InterPro" id="IPR027417">
    <property type="entry name" value="P-loop_NTPase"/>
</dbReference>
<dbReference type="Proteomes" id="UP000198405">
    <property type="component" value="Unassembled WGS sequence"/>
</dbReference>
<evidence type="ECO:0000313" key="2">
    <source>
        <dbReference type="Proteomes" id="UP000198405"/>
    </source>
</evidence>
<dbReference type="Pfam" id="PF13177">
    <property type="entry name" value="DNA_pol3_delta2"/>
    <property type="match status" value="1"/>
</dbReference>